<dbReference type="Gene3D" id="2.30.29.30">
    <property type="entry name" value="Pleckstrin-homology domain (PH domain)/Phosphotyrosine-binding domain (PTB)"/>
    <property type="match status" value="1"/>
</dbReference>
<dbReference type="RefSeq" id="XP_067755405.1">
    <property type="nucleotide sequence ID" value="XM_067898961.1"/>
</dbReference>
<dbReference type="GO" id="GO:0005875">
    <property type="term" value="C:microtubule associated complex"/>
    <property type="evidence" value="ECO:0007669"/>
    <property type="project" value="TreeGrafter"/>
</dbReference>
<evidence type="ECO:0000256" key="1">
    <source>
        <dbReference type="ARBA" id="ARBA00022741"/>
    </source>
</evidence>
<feature type="region of interest" description="Disordered" evidence="5">
    <location>
        <begin position="800"/>
        <end position="954"/>
    </location>
</feature>
<evidence type="ECO:0000313" key="7">
    <source>
        <dbReference type="EMBL" id="KAG5498651.1"/>
    </source>
</evidence>
<dbReference type="PANTHER" id="PTHR47969">
    <property type="entry name" value="CHROMOSOME-ASSOCIATED KINESIN KIF4A-RELATED"/>
    <property type="match status" value="1"/>
</dbReference>
<keyword evidence="8" id="KW-1185">Reference proteome</keyword>
<dbReference type="GO" id="GO:0051231">
    <property type="term" value="P:spindle elongation"/>
    <property type="evidence" value="ECO:0007669"/>
    <property type="project" value="TreeGrafter"/>
</dbReference>
<feature type="compositionally biased region" description="Basic and acidic residues" evidence="5">
    <location>
        <begin position="870"/>
        <end position="880"/>
    </location>
</feature>
<feature type="compositionally biased region" description="Basic and acidic residues" evidence="5">
    <location>
        <begin position="700"/>
        <end position="715"/>
    </location>
</feature>
<feature type="compositionally biased region" description="Low complexity" evidence="5">
    <location>
        <begin position="833"/>
        <end position="845"/>
    </location>
</feature>
<comment type="caution">
    <text evidence="7">The sequence shown here is derived from an EMBL/GenBank/DDBJ whole genome shotgun (WGS) entry which is preliminary data.</text>
</comment>
<feature type="region of interest" description="Disordered" evidence="5">
    <location>
        <begin position="691"/>
        <end position="784"/>
    </location>
</feature>
<dbReference type="KEGG" id="phet:94289038"/>
<feature type="compositionally biased region" description="Polar residues" evidence="5">
    <location>
        <begin position="850"/>
        <end position="862"/>
    </location>
</feature>
<feature type="domain" description="Kinesin motor" evidence="6">
    <location>
        <begin position="5"/>
        <end position="356"/>
    </location>
</feature>
<reference evidence="7 8" key="1">
    <citation type="submission" date="2021-02" db="EMBL/GenBank/DDBJ databases">
        <title>Porcisia hertigi Genome sequencing and assembly.</title>
        <authorList>
            <person name="Almutairi H."/>
            <person name="Gatherer D."/>
        </authorList>
    </citation>
    <scope>NUCLEOTIDE SEQUENCE [LARGE SCALE GENOMIC DNA]</scope>
    <source>
        <strain evidence="7 8">C119</strain>
    </source>
</reference>
<dbReference type="InterPro" id="IPR027640">
    <property type="entry name" value="Kinesin-like_fam"/>
</dbReference>
<keyword evidence="2 3" id="KW-0067">ATP-binding</keyword>
<feature type="compositionally biased region" description="Low complexity" evidence="5">
    <location>
        <begin position="881"/>
        <end position="893"/>
    </location>
</feature>
<dbReference type="PRINTS" id="PR00380">
    <property type="entry name" value="KINESINHEAVY"/>
</dbReference>
<dbReference type="PROSITE" id="PS50067">
    <property type="entry name" value="KINESIN_MOTOR_2"/>
    <property type="match status" value="1"/>
</dbReference>
<dbReference type="InterPro" id="IPR011993">
    <property type="entry name" value="PH-like_dom_sf"/>
</dbReference>
<dbReference type="Gene3D" id="3.40.850.10">
    <property type="entry name" value="Kinesin motor domain"/>
    <property type="match status" value="1"/>
</dbReference>
<dbReference type="SUPFAM" id="SSF50729">
    <property type="entry name" value="PH domain-like"/>
    <property type="match status" value="1"/>
</dbReference>
<dbReference type="PANTHER" id="PTHR47969:SF29">
    <property type="entry name" value="KINESIN-LIKE PROTEIN"/>
    <property type="match status" value="1"/>
</dbReference>
<dbReference type="SUPFAM" id="SSF52540">
    <property type="entry name" value="P-loop containing nucleoside triphosphate hydrolases"/>
    <property type="match status" value="1"/>
</dbReference>
<dbReference type="InterPro" id="IPR019821">
    <property type="entry name" value="Kinesin_motor_CS"/>
</dbReference>
<dbReference type="GeneID" id="94289038"/>
<dbReference type="Pfam" id="PF00225">
    <property type="entry name" value="Kinesin"/>
    <property type="match status" value="1"/>
</dbReference>
<evidence type="ECO:0000256" key="5">
    <source>
        <dbReference type="SAM" id="MobiDB-lite"/>
    </source>
</evidence>
<sequence length="1224" mass="135024">MSEQRITVAVRIRPPIGSERYEPVCTRKADDGQTIVIRAEETAANISGASTFQYDYVFDETDDQVAVYEESVQEMVDHALSGYNATVFTYGQTGSGKTYTILGTQSVDDKVTQDSGVFMRVFNDLFTYQESVKDRIHLLITLSALELYVEDVMDLLSNKKKLKLRETPEETIAIGINTVEVRNMKDVVRNFEVANSFRSVTATRMNDTSSRSHALFFIDLFQIPRERSPHAPKLSQLIDEPGLFMSQNVPGVTKSRIALVDLAGSERVKRSGVSGQAMVEAQAINKSLSTLGTVINAMYLQSSHIPFRESKLTKLLKPCFVDTTSRLLLIGQVAPPSDSAPESLGTLRFCDRVKGLKAGQAIGFSDPAAELAFLQSRRVNEELLAEMHILNAQYYYEPVNVQRLAAAKGVPAPHERQRVVAELQAGAADILLRKERELLEKAEREATAQSNAEVERFVLHMNALIDEYEQVARTVKKEKKAEKKLREEEMLVQEAQLHEAKKAKKHRLKIQESVAAALQQVAAMDKEMKSVDEQIEAMKNNAVADTDGVDAVAEPLSKVMSSGVEEATHKLVESFYNHAIEQNRLYSMFVSRLAATRRERAQVRRMKLMSSTLVSEGTLLYDLIAFLVDRAVDMSEGDLPLETKWGWHDVDGFSEHLLCADEMYPPLLPSQSVLLEAEDQPCQEESHKITFLSSDESDGENSHHAAESRRIRQIRDTAFAAKTASRNVLDTREGGGSNTESGIEGGSNGESNDGRENRQESSPALSQRAPQSEWMDGQVQGRKPPIDTALVVKGIVEDTQPGASIDHRTGRRNSCAAADPDAAAVTSSSLKNGAASASGTRAGSAVDSAKGNSGQDGKSNGATVAVAAESEGRSSDKYGKESSGAESSSSPSESKSREKSPEAVAATAADADADADAGRPARKAHGKEPNPTCLISGNEEDTPPLKAPNPSYQEKDSRALMKVYDSPTLVQDLLRFLRSGSRMIKHCRRGKPHERIFWVSTQRGKKELFWKAPDSHSENFAFIDLSEVSFIQAGCFGKVFARHRIPPTDPAFFRAFTIGLKRGGRTVDVVAETLPDYEAWIIGLSHLIGLDPVWGGKIDLTTEVGTDRLTYFESSVCEANYIRPLDYLELKRRVQQVAKRTIEVLNECGDDTVRAQAILNGIHLPAVNSNGAVYMTKGELRFLLPDVFDIVRVSRLWLLFQQMNLIYDNDFTPPTAFGITLRES</sequence>
<proteinExistence type="inferred from homology"/>
<dbReference type="EMBL" id="JAFJZO010000030">
    <property type="protein sequence ID" value="KAG5498651.1"/>
    <property type="molecule type" value="Genomic_DNA"/>
</dbReference>
<gene>
    <name evidence="7" type="ORF">JKF63_02937</name>
</gene>
<evidence type="ECO:0000256" key="3">
    <source>
        <dbReference type="PROSITE-ProRule" id="PRU00283"/>
    </source>
</evidence>
<feature type="coiled-coil region" evidence="4">
    <location>
        <begin position="432"/>
        <end position="541"/>
    </location>
</feature>
<evidence type="ECO:0000256" key="2">
    <source>
        <dbReference type="ARBA" id="ARBA00022840"/>
    </source>
</evidence>
<keyword evidence="1 3" id="KW-0547">Nucleotide-binding</keyword>
<accession>A0A836L4M9</accession>
<organism evidence="7 8">
    <name type="scientific">Porcisia hertigi</name>
    <dbReference type="NCBI Taxonomy" id="2761500"/>
    <lineage>
        <taxon>Eukaryota</taxon>
        <taxon>Discoba</taxon>
        <taxon>Euglenozoa</taxon>
        <taxon>Kinetoplastea</taxon>
        <taxon>Metakinetoplastina</taxon>
        <taxon>Trypanosomatida</taxon>
        <taxon>Trypanosomatidae</taxon>
        <taxon>Leishmaniinae</taxon>
        <taxon>Porcisia</taxon>
    </lineage>
</organism>
<comment type="similarity">
    <text evidence="3">Belongs to the TRAFAC class myosin-kinesin ATPase superfamily. Kinesin family.</text>
</comment>
<dbReference type="InterPro" id="IPR027417">
    <property type="entry name" value="P-loop_NTPase"/>
</dbReference>
<evidence type="ECO:0000313" key="8">
    <source>
        <dbReference type="Proteomes" id="UP000674318"/>
    </source>
</evidence>
<dbReference type="PROSITE" id="PS00411">
    <property type="entry name" value="KINESIN_MOTOR_1"/>
    <property type="match status" value="1"/>
</dbReference>
<dbReference type="GO" id="GO:0005524">
    <property type="term" value="F:ATP binding"/>
    <property type="evidence" value="ECO:0007669"/>
    <property type="project" value="UniProtKB-UniRule"/>
</dbReference>
<dbReference type="GO" id="GO:0007018">
    <property type="term" value="P:microtubule-based movement"/>
    <property type="evidence" value="ECO:0007669"/>
    <property type="project" value="InterPro"/>
</dbReference>
<dbReference type="InterPro" id="IPR001752">
    <property type="entry name" value="Kinesin_motor_dom"/>
</dbReference>
<evidence type="ECO:0000259" key="6">
    <source>
        <dbReference type="PROSITE" id="PS50067"/>
    </source>
</evidence>
<keyword evidence="4" id="KW-0175">Coiled coil</keyword>
<name>A0A836L4M9_9TRYP</name>
<dbReference type="FunFam" id="2.30.29.30:FF:000579">
    <property type="entry name" value="Kinesin, putative"/>
    <property type="match status" value="1"/>
</dbReference>
<dbReference type="GO" id="GO:0008017">
    <property type="term" value="F:microtubule binding"/>
    <property type="evidence" value="ECO:0007669"/>
    <property type="project" value="InterPro"/>
</dbReference>
<dbReference type="InterPro" id="IPR036961">
    <property type="entry name" value="Kinesin_motor_dom_sf"/>
</dbReference>
<protein>
    <recommendedName>
        <fullName evidence="6">Kinesin motor domain-containing protein</fullName>
    </recommendedName>
</protein>
<dbReference type="GO" id="GO:0007052">
    <property type="term" value="P:mitotic spindle organization"/>
    <property type="evidence" value="ECO:0007669"/>
    <property type="project" value="TreeGrafter"/>
</dbReference>
<dbReference type="SMART" id="SM00129">
    <property type="entry name" value="KISc"/>
    <property type="match status" value="1"/>
</dbReference>
<dbReference type="GO" id="GO:0003777">
    <property type="term" value="F:microtubule motor activity"/>
    <property type="evidence" value="ECO:0007669"/>
    <property type="project" value="InterPro"/>
</dbReference>
<feature type="compositionally biased region" description="Polar residues" evidence="5">
    <location>
        <begin position="760"/>
        <end position="770"/>
    </location>
</feature>
<dbReference type="Proteomes" id="UP000674318">
    <property type="component" value="Unassembled WGS sequence"/>
</dbReference>
<dbReference type="OrthoDB" id="540783at2759"/>
<evidence type="ECO:0000256" key="4">
    <source>
        <dbReference type="SAM" id="Coils"/>
    </source>
</evidence>
<feature type="binding site" evidence="3">
    <location>
        <begin position="91"/>
        <end position="98"/>
    </location>
    <ligand>
        <name>ATP</name>
        <dbReference type="ChEBI" id="CHEBI:30616"/>
    </ligand>
</feature>
<dbReference type="AlphaFoldDB" id="A0A836L4M9"/>
<keyword evidence="3" id="KW-0505">Motor protein</keyword>